<name>A0A812PD62_9DINO</name>
<gene>
    <name evidence="2" type="ORF">SNEC2469_LOCUS9067</name>
</gene>
<dbReference type="OrthoDB" id="437670at2759"/>
<evidence type="ECO:0000313" key="3">
    <source>
        <dbReference type="Proteomes" id="UP000601435"/>
    </source>
</evidence>
<organism evidence="2 3">
    <name type="scientific">Symbiodinium necroappetens</name>
    <dbReference type="NCBI Taxonomy" id="1628268"/>
    <lineage>
        <taxon>Eukaryota</taxon>
        <taxon>Sar</taxon>
        <taxon>Alveolata</taxon>
        <taxon>Dinophyceae</taxon>
        <taxon>Suessiales</taxon>
        <taxon>Symbiodiniaceae</taxon>
        <taxon>Symbiodinium</taxon>
    </lineage>
</organism>
<dbReference type="Proteomes" id="UP000601435">
    <property type="component" value="Unassembled WGS sequence"/>
</dbReference>
<protein>
    <submittedName>
        <fullName evidence="2">Uncharacterized protein</fullName>
    </submittedName>
</protein>
<evidence type="ECO:0000313" key="2">
    <source>
        <dbReference type="EMBL" id="CAE7349821.1"/>
    </source>
</evidence>
<dbReference type="EMBL" id="CAJNJA010014778">
    <property type="protein sequence ID" value="CAE7349821.1"/>
    <property type="molecule type" value="Genomic_DNA"/>
</dbReference>
<evidence type="ECO:0000256" key="1">
    <source>
        <dbReference type="SAM" id="MobiDB-lite"/>
    </source>
</evidence>
<feature type="non-terminal residue" evidence="2">
    <location>
        <position position="1148"/>
    </location>
</feature>
<sequence>MQETLDFLRVWHYGKDSAEDSRGDDAEGNKRRSMFDRNLEAFRDMWNGSYTGQPMHRCADGHCSSRADACTKMASTFISLLMLTLPAIPAPNKWTKLFPASDFVGVGLLINNYLPAIFELAFQPVMFKTDSPEAQGQDTDPRLLEGLYFHAVQGKRYLASRLFLTSYASQWACKCWLLISEHLRRLVFHWLHNLSTSKKPRDRYPILELLDVRTSVAWAVLQCIAHQLMDPLGRHRISMIWRSSNCSSYEAWCRASPQEVRELRRALLSLAAWIYRRHVFYWQQWPWPLLQLIDLSADREIIEEVKLQWDGLQVCCASPGLARQLKQQGVSSDALHNDETWRSVLRGYAALLDMSIADVETKHALSRHWSERPFATIVAKHVNREALEARSQADAIREMVHGTQAVVSATAVHCKKNKTAVAFKEPQIRGKSALLCFRDDFLENQRQILAGSVVNPCSKEFWAELKQAWADMPRAKQAYYEELSSQSLQKAALDRNAKKQKQAETVTCTEVSLPATAQVESSGAMLPPVTLPVHVTQQLANAVPYNPWTLAAAAAGCASITEVADGIRKYLLNPRSSSDLNLQDEFLSSCPVAEDQLQSNWQFNVQNGVTWAQALNHFNIQAQRFSIPPSDDKFPDRVTYQSCCGCFCRTNASPQGLFLFSKLLGSFEDVIKQCGNGSAPSAASCDILLRFSFFAEDDELPRQDMYAWMTAMTARSGPHNCTQNFILMSVALDSSPDCLKLRLHSQAAIGQQVKWCSNLLQSGPLCHFSEQEFAKRLLEIFHECRASAVVITRLAFQDLDLCTVVVEGSWDSWEDLTVRFAGQQAAGEEDEQAIDVPQAVADDGLPESADQPDQGNHFDLLAEISEGGGVQKRGKGKGRGRGRGTSSELRRGLVAALPFDPTIQQELQREFQQFLADEHVQPDIVLPDRPGCSDIERTLRDPAIAASLDAETTESVLEAVATCRQANPDLEACFAESDDGEIVEDTVDPGQEPPDPPEAGGIGSVGLSDDEAVDAGAAVAVATTADSRASSAMPPAATSSGSSVARAAGAQLSEITLGTSDAGFPLKLLESKHDTVRFEIWEARLKQSVVWGQIRLMAFANRRTYKATCKIHKNCHCVINCLEHERLVEWLAVAGNKSAEEHEVLSRE</sequence>
<reference evidence="2" key="1">
    <citation type="submission" date="2021-02" db="EMBL/GenBank/DDBJ databases">
        <authorList>
            <person name="Dougan E. K."/>
            <person name="Rhodes N."/>
            <person name="Thang M."/>
            <person name="Chan C."/>
        </authorList>
    </citation>
    <scope>NUCLEOTIDE SEQUENCE</scope>
</reference>
<feature type="compositionally biased region" description="Basic residues" evidence="1">
    <location>
        <begin position="872"/>
        <end position="882"/>
    </location>
</feature>
<comment type="caution">
    <text evidence="2">The sequence shown here is derived from an EMBL/GenBank/DDBJ whole genome shotgun (WGS) entry which is preliminary data.</text>
</comment>
<keyword evidence="3" id="KW-1185">Reference proteome</keyword>
<proteinExistence type="predicted"/>
<dbReference type="AlphaFoldDB" id="A0A812PD62"/>
<accession>A0A812PD62</accession>
<feature type="region of interest" description="Disordered" evidence="1">
    <location>
        <begin position="868"/>
        <end position="888"/>
    </location>
</feature>